<feature type="signal peptide" evidence="1">
    <location>
        <begin position="1"/>
        <end position="24"/>
    </location>
</feature>
<organism evidence="2 3">
    <name type="scientific">Dyadobacter frigoris</name>
    <dbReference type="NCBI Taxonomy" id="2576211"/>
    <lineage>
        <taxon>Bacteria</taxon>
        <taxon>Pseudomonadati</taxon>
        <taxon>Bacteroidota</taxon>
        <taxon>Cytophagia</taxon>
        <taxon>Cytophagales</taxon>
        <taxon>Spirosomataceae</taxon>
        <taxon>Dyadobacter</taxon>
    </lineage>
</organism>
<protein>
    <submittedName>
        <fullName evidence="2">Uncharacterized protein</fullName>
    </submittedName>
</protein>
<evidence type="ECO:0000313" key="2">
    <source>
        <dbReference type="EMBL" id="TKT87439.1"/>
    </source>
</evidence>
<reference evidence="2 3" key="1">
    <citation type="submission" date="2019-05" db="EMBL/GenBank/DDBJ databases">
        <title>Dyadobacter AR-3-8 sp. nov., isolated from arctic soil.</title>
        <authorList>
            <person name="Chaudhary D.K."/>
        </authorList>
    </citation>
    <scope>NUCLEOTIDE SEQUENCE [LARGE SCALE GENOMIC DNA]</scope>
    <source>
        <strain evidence="2 3">AR-3-8</strain>
    </source>
</reference>
<evidence type="ECO:0000256" key="1">
    <source>
        <dbReference type="SAM" id="SignalP"/>
    </source>
</evidence>
<feature type="chain" id="PRO_5020814370" evidence="1">
    <location>
        <begin position="25"/>
        <end position="140"/>
    </location>
</feature>
<dbReference type="OrthoDB" id="956625at2"/>
<proteinExistence type="predicted"/>
<name>A0A4U6CS85_9BACT</name>
<sequence>MMRKSFLISAAIIISGFISGSVYAQSSIVDPGMSTHNYKHPNKAAKAKALKNDGIVVSNINTIESYSKQQNTRYVSTTPKYAPRATPLVVTRTYKKEAVDINPLISPRNYKTPNIAERSTSSEVANLKSKTDTLGYLTVD</sequence>
<gene>
    <name evidence="2" type="ORF">FDK13_29420</name>
</gene>
<dbReference type="AlphaFoldDB" id="A0A4U6CS85"/>
<accession>A0A4U6CS85</accession>
<keyword evidence="3" id="KW-1185">Reference proteome</keyword>
<dbReference type="Proteomes" id="UP000304900">
    <property type="component" value="Unassembled WGS sequence"/>
</dbReference>
<dbReference type="EMBL" id="SZVO01000019">
    <property type="protein sequence ID" value="TKT87439.1"/>
    <property type="molecule type" value="Genomic_DNA"/>
</dbReference>
<evidence type="ECO:0000313" key="3">
    <source>
        <dbReference type="Proteomes" id="UP000304900"/>
    </source>
</evidence>
<comment type="caution">
    <text evidence="2">The sequence shown here is derived from an EMBL/GenBank/DDBJ whole genome shotgun (WGS) entry which is preliminary data.</text>
</comment>
<keyword evidence="1" id="KW-0732">Signal</keyword>